<feature type="transmembrane region" description="Helical" evidence="7">
    <location>
        <begin position="213"/>
        <end position="238"/>
    </location>
</feature>
<comment type="similarity">
    <text evidence="7">Belongs to the binding-protein-dependent transport system permease family.</text>
</comment>
<keyword evidence="6 7" id="KW-0472">Membrane</keyword>
<feature type="domain" description="ABC transmembrane type-1" evidence="9">
    <location>
        <begin position="102"/>
        <end position="293"/>
    </location>
</feature>
<evidence type="ECO:0000256" key="1">
    <source>
        <dbReference type="ARBA" id="ARBA00004651"/>
    </source>
</evidence>
<reference evidence="11" key="1">
    <citation type="journal article" date="2019" name="Int. J. Syst. Evol. Microbiol.">
        <title>The Global Catalogue of Microorganisms (GCM) 10K type strain sequencing project: providing services to taxonomists for standard genome sequencing and annotation.</title>
        <authorList>
            <consortium name="The Broad Institute Genomics Platform"/>
            <consortium name="The Broad Institute Genome Sequencing Center for Infectious Disease"/>
            <person name="Wu L."/>
            <person name="Ma J."/>
        </authorList>
    </citation>
    <scope>NUCLEOTIDE SEQUENCE [LARGE SCALE GENOMIC DNA]</scope>
    <source>
        <strain evidence="11">JCM 15672</strain>
    </source>
</reference>
<name>A0ABP5FGP3_9MICO</name>
<keyword evidence="2 7" id="KW-0813">Transport</keyword>
<evidence type="ECO:0000256" key="5">
    <source>
        <dbReference type="ARBA" id="ARBA00022989"/>
    </source>
</evidence>
<feature type="transmembrane region" description="Helical" evidence="7">
    <location>
        <begin position="272"/>
        <end position="292"/>
    </location>
</feature>
<dbReference type="EMBL" id="BAAAPW010000001">
    <property type="protein sequence ID" value="GAA2026103.1"/>
    <property type="molecule type" value="Genomic_DNA"/>
</dbReference>
<feature type="transmembrane region" description="Helical" evidence="7">
    <location>
        <begin position="173"/>
        <end position="192"/>
    </location>
</feature>
<evidence type="ECO:0000256" key="4">
    <source>
        <dbReference type="ARBA" id="ARBA00022692"/>
    </source>
</evidence>
<feature type="region of interest" description="Disordered" evidence="8">
    <location>
        <begin position="1"/>
        <end position="33"/>
    </location>
</feature>
<comment type="caution">
    <text evidence="10">The sequence shown here is derived from an EMBL/GenBank/DDBJ whole genome shotgun (WGS) entry which is preliminary data.</text>
</comment>
<evidence type="ECO:0000256" key="6">
    <source>
        <dbReference type="ARBA" id="ARBA00023136"/>
    </source>
</evidence>
<evidence type="ECO:0000313" key="10">
    <source>
        <dbReference type="EMBL" id="GAA2026103.1"/>
    </source>
</evidence>
<dbReference type="RefSeq" id="WP_344369419.1">
    <property type="nucleotide sequence ID" value="NZ_BAAAPW010000001.1"/>
</dbReference>
<keyword evidence="11" id="KW-1185">Reference proteome</keyword>
<evidence type="ECO:0000256" key="3">
    <source>
        <dbReference type="ARBA" id="ARBA00022475"/>
    </source>
</evidence>
<sequence length="308" mass="33873">MSTTVNSAVGAITPPLVDESPTATPRRPRRRYDPSANRAGIGVYAAVVIAAAIFLVPFLYIVLVALATPAQVSGGAFSLLQFDPQWQNFVEAVTRINWLHYAKNSLFLSVIVSVLTTFSSALVGFAFARLRGRGKNALFTIILATMMIPSIATLIPTYILFARLGLVNTYWPWVLWGIAGTPYLIFLFRQFFTAIPLELEDAAIMDGAGWWRIFWQVFLPLSRPMILTSLILTFTWTWGDYLAPALLLNYNNTTLAVATSIGYLDPRGSGIITLQSAGALIYILPVIVIFLFTQRYFMGSGISSGVKG</sequence>
<dbReference type="Gene3D" id="1.10.3720.10">
    <property type="entry name" value="MetI-like"/>
    <property type="match status" value="1"/>
</dbReference>
<feature type="transmembrane region" description="Helical" evidence="7">
    <location>
        <begin position="106"/>
        <end position="130"/>
    </location>
</feature>
<keyword evidence="4 7" id="KW-0812">Transmembrane</keyword>
<dbReference type="CDD" id="cd06261">
    <property type="entry name" value="TM_PBP2"/>
    <property type="match status" value="1"/>
</dbReference>
<evidence type="ECO:0000256" key="7">
    <source>
        <dbReference type="RuleBase" id="RU363032"/>
    </source>
</evidence>
<proteinExistence type="inferred from homology"/>
<dbReference type="PANTHER" id="PTHR43744">
    <property type="entry name" value="ABC TRANSPORTER PERMEASE PROTEIN MG189-RELATED-RELATED"/>
    <property type="match status" value="1"/>
</dbReference>
<evidence type="ECO:0000259" key="9">
    <source>
        <dbReference type="PROSITE" id="PS50928"/>
    </source>
</evidence>
<dbReference type="Proteomes" id="UP001501196">
    <property type="component" value="Unassembled WGS sequence"/>
</dbReference>
<dbReference type="SUPFAM" id="SSF161098">
    <property type="entry name" value="MetI-like"/>
    <property type="match status" value="1"/>
</dbReference>
<accession>A0ABP5FGP3</accession>
<evidence type="ECO:0000256" key="8">
    <source>
        <dbReference type="SAM" id="MobiDB-lite"/>
    </source>
</evidence>
<keyword evidence="3" id="KW-1003">Cell membrane</keyword>
<evidence type="ECO:0000313" key="11">
    <source>
        <dbReference type="Proteomes" id="UP001501196"/>
    </source>
</evidence>
<feature type="transmembrane region" description="Helical" evidence="7">
    <location>
        <begin position="137"/>
        <end position="161"/>
    </location>
</feature>
<feature type="transmembrane region" description="Helical" evidence="7">
    <location>
        <begin position="39"/>
        <end position="63"/>
    </location>
</feature>
<keyword evidence="5 7" id="KW-1133">Transmembrane helix</keyword>
<protein>
    <submittedName>
        <fullName evidence="10">Carbohydrate ABC transporter permease</fullName>
    </submittedName>
</protein>
<dbReference type="Pfam" id="PF00528">
    <property type="entry name" value="BPD_transp_1"/>
    <property type="match status" value="1"/>
</dbReference>
<dbReference type="PANTHER" id="PTHR43744:SF12">
    <property type="entry name" value="ABC TRANSPORTER PERMEASE PROTEIN MG189-RELATED"/>
    <property type="match status" value="1"/>
</dbReference>
<dbReference type="InterPro" id="IPR035906">
    <property type="entry name" value="MetI-like_sf"/>
</dbReference>
<organism evidence="10 11">
    <name type="scientific">Agromyces tropicus</name>
    <dbReference type="NCBI Taxonomy" id="555371"/>
    <lineage>
        <taxon>Bacteria</taxon>
        <taxon>Bacillati</taxon>
        <taxon>Actinomycetota</taxon>
        <taxon>Actinomycetes</taxon>
        <taxon>Micrococcales</taxon>
        <taxon>Microbacteriaceae</taxon>
        <taxon>Agromyces</taxon>
    </lineage>
</organism>
<dbReference type="PROSITE" id="PS50928">
    <property type="entry name" value="ABC_TM1"/>
    <property type="match status" value="1"/>
</dbReference>
<comment type="subcellular location">
    <subcellularLocation>
        <location evidence="1 7">Cell membrane</location>
        <topology evidence="1 7">Multi-pass membrane protein</topology>
    </subcellularLocation>
</comment>
<dbReference type="InterPro" id="IPR000515">
    <property type="entry name" value="MetI-like"/>
</dbReference>
<evidence type="ECO:0000256" key="2">
    <source>
        <dbReference type="ARBA" id="ARBA00022448"/>
    </source>
</evidence>
<gene>
    <name evidence="10" type="ORF">GCM10009819_06540</name>
</gene>